<dbReference type="AlphaFoldDB" id="A0AAD7IV51"/>
<dbReference type="EMBL" id="JARJLG010000083">
    <property type="protein sequence ID" value="KAJ7750068.1"/>
    <property type="molecule type" value="Genomic_DNA"/>
</dbReference>
<feature type="region of interest" description="Disordered" evidence="1">
    <location>
        <begin position="128"/>
        <end position="150"/>
    </location>
</feature>
<organism evidence="2 3">
    <name type="scientific">Mycena maculata</name>
    <dbReference type="NCBI Taxonomy" id="230809"/>
    <lineage>
        <taxon>Eukaryota</taxon>
        <taxon>Fungi</taxon>
        <taxon>Dikarya</taxon>
        <taxon>Basidiomycota</taxon>
        <taxon>Agaricomycotina</taxon>
        <taxon>Agaricomycetes</taxon>
        <taxon>Agaricomycetidae</taxon>
        <taxon>Agaricales</taxon>
        <taxon>Marasmiineae</taxon>
        <taxon>Mycenaceae</taxon>
        <taxon>Mycena</taxon>
    </lineage>
</organism>
<feature type="compositionally biased region" description="Basic and acidic residues" evidence="1">
    <location>
        <begin position="218"/>
        <end position="229"/>
    </location>
</feature>
<name>A0AAD7IV51_9AGAR</name>
<feature type="region of interest" description="Disordered" evidence="1">
    <location>
        <begin position="1"/>
        <end position="74"/>
    </location>
</feature>
<feature type="compositionally biased region" description="Acidic residues" evidence="1">
    <location>
        <begin position="54"/>
        <end position="63"/>
    </location>
</feature>
<keyword evidence="3" id="KW-1185">Reference proteome</keyword>
<feature type="compositionally biased region" description="Polar residues" evidence="1">
    <location>
        <begin position="37"/>
        <end position="50"/>
    </location>
</feature>
<gene>
    <name evidence="2" type="ORF">DFH07DRAFT_828128</name>
</gene>
<reference evidence="2" key="1">
    <citation type="submission" date="2023-03" db="EMBL/GenBank/DDBJ databases">
        <title>Massive genome expansion in bonnet fungi (Mycena s.s.) driven by repeated elements and novel gene families across ecological guilds.</title>
        <authorList>
            <consortium name="Lawrence Berkeley National Laboratory"/>
            <person name="Harder C.B."/>
            <person name="Miyauchi S."/>
            <person name="Viragh M."/>
            <person name="Kuo A."/>
            <person name="Thoen E."/>
            <person name="Andreopoulos B."/>
            <person name="Lu D."/>
            <person name="Skrede I."/>
            <person name="Drula E."/>
            <person name="Henrissat B."/>
            <person name="Morin E."/>
            <person name="Kohler A."/>
            <person name="Barry K."/>
            <person name="LaButti K."/>
            <person name="Morin E."/>
            <person name="Salamov A."/>
            <person name="Lipzen A."/>
            <person name="Mereny Z."/>
            <person name="Hegedus B."/>
            <person name="Baldrian P."/>
            <person name="Stursova M."/>
            <person name="Weitz H."/>
            <person name="Taylor A."/>
            <person name="Grigoriev I.V."/>
            <person name="Nagy L.G."/>
            <person name="Martin F."/>
            <person name="Kauserud H."/>
        </authorList>
    </citation>
    <scope>NUCLEOTIDE SEQUENCE</scope>
    <source>
        <strain evidence="2">CBHHK188m</strain>
    </source>
</reference>
<feature type="compositionally biased region" description="Polar residues" evidence="1">
    <location>
        <begin position="206"/>
        <end position="217"/>
    </location>
</feature>
<protein>
    <submittedName>
        <fullName evidence="2">Uncharacterized protein</fullName>
    </submittedName>
</protein>
<sequence length="270" mass="29132">MRNVHTPPRRKSVINLFSTPPLRRSLLSGSPRGPLANSPSRNQSTQQSGPYATDSDDSDEDDNTLTATGDISMSHPYYVPGVAGALSPQPRSRRATPTLKANLLWGPLHRPRPPVRRLTSAGAATYKSLTVRPGPPSNMATPSRLPTNPSPNLVETPFTVGTPPYSGNTSVSSCNSSIGSIPDEDIKMSTKQSRFIAFMQSRDLTKSPQKKANATESVDNRNRRLDGLAREAANAIGREVARPASRPLRGNARLPPRPPIPDWGAMDADI</sequence>
<feature type="region of interest" description="Disordered" evidence="1">
    <location>
        <begin position="204"/>
        <end position="270"/>
    </location>
</feature>
<comment type="caution">
    <text evidence="2">The sequence shown here is derived from an EMBL/GenBank/DDBJ whole genome shotgun (WGS) entry which is preliminary data.</text>
</comment>
<evidence type="ECO:0000313" key="3">
    <source>
        <dbReference type="Proteomes" id="UP001215280"/>
    </source>
</evidence>
<evidence type="ECO:0000256" key="1">
    <source>
        <dbReference type="SAM" id="MobiDB-lite"/>
    </source>
</evidence>
<evidence type="ECO:0000313" key="2">
    <source>
        <dbReference type="EMBL" id="KAJ7750068.1"/>
    </source>
</evidence>
<feature type="compositionally biased region" description="Polar residues" evidence="1">
    <location>
        <begin position="138"/>
        <end position="150"/>
    </location>
</feature>
<dbReference type="Proteomes" id="UP001215280">
    <property type="component" value="Unassembled WGS sequence"/>
</dbReference>
<accession>A0AAD7IV51</accession>
<proteinExistence type="predicted"/>